<dbReference type="Gene3D" id="3.60.21.10">
    <property type="match status" value="1"/>
</dbReference>
<evidence type="ECO:0000256" key="1">
    <source>
        <dbReference type="SAM" id="Phobius"/>
    </source>
</evidence>
<dbReference type="PANTHER" id="PTHR36492">
    <property type="match status" value="1"/>
</dbReference>
<dbReference type="AlphaFoldDB" id="A0AAE0BXV9"/>
<proteinExistence type="predicted"/>
<reference evidence="3 4" key="1">
    <citation type="journal article" date="2015" name="Genome Biol. Evol.">
        <title>Comparative Genomics of a Bacterivorous Green Alga Reveals Evolutionary Causalities and Consequences of Phago-Mixotrophic Mode of Nutrition.</title>
        <authorList>
            <person name="Burns J.A."/>
            <person name="Paasch A."/>
            <person name="Narechania A."/>
            <person name="Kim E."/>
        </authorList>
    </citation>
    <scope>NUCLEOTIDE SEQUENCE [LARGE SCALE GENOMIC DNA]</scope>
    <source>
        <strain evidence="3 4">PLY_AMNH</strain>
    </source>
</reference>
<dbReference type="InterPro" id="IPR052963">
    <property type="entry name" value="Pantetheine_PDE"/>
</dbReference>
<evidence type="ECO:0000313" key="4">
    <source>
        <dbReference type="Proteomes" id="UP001190700"/>
    </source>
</evidence>
<comment type="caution">
    <text evidence="3">The sequence shown here is derived from an EMBL/GenBank/DDBJ whole genome shotgun (WGS) entry which is preliminary data.</text>
</comment>
<dbReference type="InterPro" id="IPR004843">
    <property type="entry name" value="Calcineurin-like_PHP"/>
</dbReference>
<dbReference type="SUPFAM" id="SSF56300">
    <property type="entry name" value="Metallo-dependent phosphatases"/>
    <property type="match status" value="1"/>
</dbReference>
<name>A0AAE0BXV9_9CHLO</name>
<feature type="transmembrane region" description="Helical" evidence="1">
    <location>
        <begin position="224"/>
        <end position="244"/>
    </location>
</feature>
<dbReference type="PANTHER" id="PTHR36492:SF2">
    <property type="entry name" value="[ACYL-CARRIER-PROTEIN] PHOSPHODIESTERASE PPTH"/>
    <property type="match status" value="1"/>
</dbReference>
<evidence type="ECO:0000259" key="2">
    <source>
        <dbReference type="Pfam" id="PF00149"/>
    </source>
</evidence>
<accession>A0AAE0BXV9</accession>
<dbReference type="EMBL" id="LGRX02032201">
    <property type="protein sequence ID" value="KAK3244154.1"/>
    <property type="molecule type" value="Genomic_DNA"/>
</dbReference>
<keyword evidence="4" id="KW-1185">Reference proteome</keyword>
<dbReference type="InterPro" id="IPR029052">
    <property type="entry name" value="Metallo-depent_PP-like"/>
</dbReference>
<sequence length="251" mass="28547">MYIDFDELDRLEAAVDTLKQEVSNTDVQAGMHLYVISDLHVDYKQNLHWLQQLRPVADAALIVAGDVTDNMTLLRECLLLCKERFVEVFFVPGNHELCSKSVKETRNTVATSETVRGDIFQGVADHFLKLNEVALAYVEERLFKGEEKAVVSFSHFVPRQELLSDWLDPKARVFKRNWLLSGNEDIAVNFSKVAGTAGLEKQVLMASTSANGIKRIILLNIEDIFSALFLCWISEFLTIMLVTWKMSMTKK</sequence>
<dbReference type="GO" id="GO:0016787">
    <property type="term" value="F:hydrolase activity"/>
    <property type="evidence" value="ECO:0007669"/>
    <property type="project" value="InterPro"/>
</dbReference>
<dbReference type="Pfam" id="PF00149">
    <property type="entry name" value="Metallophos"/>
    <property type="match status" value="1"/>
</dbReference>
<organism evidence="3 4">
    <name type="scientific">Cymbomonas tetramitiformis</name>
    <dbReference type="NCBI Taxonomy" id="36881"/>
    <lineage>
        <taxon>Eukaryota</taxon>
        <taxon>Viridiplantae</taxon>
        <taxon>Chlorophyta</taxon>
        <taxon>Pyramimonadophyceae</taxon>
        <taxon>Pyramimonadales</taxon>
        <taxon>Pyramimonadaceae</taxon>
        <taxon>Cymbomonas</taxon>
    </lineage>
</organism>
<keyword evidence="1" id="KW-1133">Transmembrane helix</keyword>
<protein>
    <recommendedName>
        <fullName evidence="2">Calcineurin-like phosphoesterase domain-containing protein</fullName>
    </recommendedName>
</protein>
<evidence type="ECO:0000313" key="3">
    <source>
        <dbReference type="EMBL" id="KAK3244154.1"/>
    </source>
</evidence>
<dbReference type="Proteomes" id="UP001190700">
    <property type="component" value="Unassembled WGS sequence"/>
</dbReference>
<keyword evidence="1" id="KW-0472">Membrane</keyword>
<keyword evidence="1" id="KW-0812">Transmembrane</keyword>
<gene>
    <name evidence="3" type="ORF">CYMTET_46223</name>
</gene>
<feature type="domain" description="Calcineurin-like phosphoesterase" evidence="2">
    <location>
        <begin position="31"/>
        <end position="104"/>
    </location>
</feature>